<dbReference type="EMBL" id="AM286415">
    <property type="protein sequence ID" value="CAL10255.1"/>
    <property type="molecule type" value="Genomic_DNA"/>
</dbReference>
<protein>
    <recommendedName>
        <fullName evidence="3">Protein kinase domain-containing protein</fullName>
    </recommendedName>
</protein>
<evidence type="ECO:0008006" key="3">
    <source>
        <dbReference type="Google" id="ProtNLM"/>
    </source>
</evidence>
<name>A1JI17_YERE8</name>
<accession>A1JI17</accession>
<dbReference type="Proteomes" id="UP000000642">
    <property type="component" value="Chromosome"/>
</dbReference>
<reference evidence="1 2" key="1">
    <citation type="journal article" date="2006" name="PLoS Genet.">
        <title>The complete genome sequence and comparative genome analysis of the high pathogenicity Yersinia enterocolitica strain 8081.</title>
        <authorList>
            <person name="Thomson N.R."/>
            <person name="Howard S."/>
            <person name="Wren B.W."/>
            <person name="Holden M.T.G."/>
            <person name="Crossman L."/>
            <person name="Challis G.L."/>
            <person name="Churcher C."/>
            <person name="Mungall K."/>
            <person name="Brooks K."/>
            <person name="Chillingworth T."/>
            <person name="Feltwell T."/>
            <person name="Abdellah Z."/>
            <person name="Hauser H."/>
            <person name="Jagels K."/>
            <person name="Maddison M."/>
            <person name="Moule S."/>
            <person name="Sanders M."/>
            <person name="Whitehead S."/>
            <person name="Quail M.A."/>
            <person name="Dougan G."/>
            <person name="Parkhill J."/>
            <person name="Prentice M.B."/>
        </authorList>
    </citation>
    <scope>NUCLEOTIDE SEQUENCE [LARGE SCALE GENOMIC DNA]</scope>
    <source>
        <strain evidence="2">NCTC 13174 / 8081</strain>
    </source>
</reference>
<organism evidence="1 2">
    <name type="scientific">Yersinia enterocolitica serotype O:8 / biotype 1B (strain NCTC 13174 / 8081)</name>
    <dbReference type="NCBI Taxonomy" id="393305"/>
    <lineage>
        <taxon>Bacteria</taxon>
        <taxon>Pseudomonadati</taxon>
        <taxon>Pseudomonadota</taxon>
        <taxon>Gammaproteobacteria</taxon>
        <taxon>Enterobacterales</taxon>
        <taxon>Yersiniaceae</taxon>
        <taxon>Yersinia</taxon>
    </lineage>
</organism>
<dbReference type="AlphaFoldDB" id="A1JI17"/>
<dbReference type="RefSeq" id="WP_011815296.1">
    <property type="nucleotide sequence ID" value="NC_008800.1"/>
</dbReference>
<gene>
    <name evidence="1" type="ordered locus">YE0113</name>
</gene>
<dbReference type="HOGENOM" id="CLU_392751_0_0_6"/>
<dbReference type="PATRIC" id="fig|393305.7.peg.204"/>
<sequence>MNIKERINFYNSLATSSPVIYQKNKVPDTRFRLSEGIIKICGKYNIKPIILNNNSEDTNRNAAENTAYDDKNINFIDVDDRVSDNARGKDPKVKFTLHGAPKTFTSAYITNDLKDKIYNNGFRLSNNENIVNYLKSADEYALLLTIIATTTTSKVLRDNIINSVDSDISTDGSSSAGMSYSENRDELTTWINKHVKPEHKSKVDLLLSAPDRHAELKDKVYLSDMLLFSGKKTIPFKLKEIILNNTVVVKFNNTSLRLSHSRIDKINNASDKKTALQMGFLKKIQYICMNKGKRLSDLYDFTHDHKNGEKLFIQSNGRIQEKLTSVINKKMPRLKTVEIDNSETVAKELQKILKEKAINLQDNIFTKIVYFEDKEDTTGKTYYISKNFPPVYKPNIPYVHPENEQGASKYVVSKDDNFVALAPTKKEKFSTKNNFHDLKGLNSIKTGLVVAPDLMISHNAGICLIDHLNNNAPLPQSVFKIAVNELKKLHEIQGYLRDIKPANMAYDGKQVNFIDVDDRIKAHEITKISAPVFKIYGKEVIYTPKYITQGLVNNIYESNPGNPGKKTLKQTDITHDLQIADEYAFLMTMITATTKDNALKSSIKNAKVDIIGVRIINRIKNEIDQCSDRQKKDKLTDKLIETQKEYNNTGIMNKSNKTYFTPWLKENIKPKHHKSVKLLLTDPAKYADTAPKTHLADMLLFK</sequence>
<dbReference type="OrthoDB" id="5842010at2"/>
<dbReference type="eggNOG" id="ENOG5034903">
    <property type="taxonomic scope" value="Bacteria"/>
</dbReference>
<dbReference type="KEGG" id="yen:YE0113"/>
<evidence type="ECO:0000313" key="2">
    <source>
        <dbReference type="Proteomes" id="UP000000642"/>
    </source>
</evidence>
<proteinExistence type="predicted"/>
<evidence type="ECO:0000313" key="1">
    <source>
        <dbReference type="EMBL" id="CAL10255.1"/>
    </source>
</evidence>